<evidence type="ECO:0000313" key="3">
    <source>
        <dbReference type="Proteomes" id="UP000467841"/>
    </source>
</evidence>
<comment type="caution">
    <text evidence="2">The sequence shown here is derived from an EMBL/GenBank/DDBJ whole genome shotgun (WGS) entry which is preliminary data.</text>
</comment>
<keyword evidence="3" id="KW-1185">Reference proteome</keyword>
<evidence type="ECO:0000313" key="2">
    <source>
        <dbReference type="EMBL" id="CAA7036311.1"/>
    </source>
</evidence>
<reference evidence="2" key="1">
    <citation type="submission" date="2020-01" db="EMBL/GenBank/DDBJ databases">
        <authorList>
            <person name="Mishra B."/>
        </authorList>
    </citation>
    <scope>NUCLEOTIDE SEQUENCE [LARGE SCALE GENOMIC DNA]</scope>
</reference>
<feature type="compositionally biased region" description="Basic and acidic residues" evidence="1">
    <location>
        <begin position="15"/>
        <end position="36"/>
    </location>
</feature>
<name>A0A6D2JBA0_9BRAS</name>
<protein>
    <submittedName>
        <fullName evidence="2">Uncharacterized protein</fullName>
    </submittedName>
</protein>
<gene>
    <name evidence="2" type="ORF">MERR_LOCUS23546</name>
</gene>
<dbReference type="EMBL" id="CACVBM020001163">
    <property type="protein sequence ID" value="CAA7036311.1"/>
    <property type="molecule type" value="Genomic_DNA"/>
</dbReference>
<accession>A0A6D2JBA0</accession>
<sequence length="69" mass="7250">MSVAIVGESGTLDGKVQDAHMEDAGEKGRPPGEPPDKTGSLCLEFPDGEDGEPVITIGDKWAVEEVHDC</sequence>
<proteinExistence type="predicted"/>
<dbReference type="Proteomes" id="UP000467841">
    <property type="component" value="Unassembled WGS sequence"/>
</dbReference>
<evidence type="ECO:0000256" key="1">
    <source>
        <dbReference type="SAM" id="MobiDB-lite"/>
    </source>
</evidence>
<feature type="region of interest" description="Disordered" evidence="1">
    <location>
        <begin position="1"/>
        <end position="39"/>
    </location>
</feature>
<dbReference type="AlphaFoldDB" id="A0A6D2JBA0"/>
<organism evidence="2 3">
    <name type="scientific">Microthlaspi erraticum</name>
    <dbReference type="NCBI Taxonomy" id="1685480"/>
    <lineage>
        <taxon>Eukaryota</taxon>
        <taxon>Viridiplantae</taxon>
        <taxon>Streptophyta</taxon>
        <taxon>Embryophyta</taxon>
        <taxon>Tracheophyta</taxon>
        <taxon>Spermatophyta</taxon>
        <taxon>Magnoliopsida</taxon>
        <taxon>eudicotyledons</taxon>
        <taxon>Gunneridae</taxon>
        <taxon>Pentapetalae</taxon>
        <taxon>rosids</taxon>
        <taxon>malvids</taxon>
        <taxon>Brassicales</taxon>
        <taxon>Brassicaceae</taxon>
        <taxon>Coluteocarpeae</taxon>
        <taxon>Microthlaspi</taxon>
    </lineage>
</organism>